<evidence type="ECO:0000256" key="4">
    <source>
        <dbReference type="ARBA" id="ARBA00023002"/>
    </source>
</evidence>
<dbReference type="Pfam" id="PF03460">
    <property type="entry name" value="NIR_SIR_ferr"/>
    <property type="match status" value="1"/>
</dbReference>
<evidence type="ECO:0000313" key="9">
    <source>
        <dbReference type="Proteomes" id="UP000027986"/>
    </source>
</evidence>
<name>A0A075JLD3_9MICO</name>
<evidence type="ECO:0000256" key="5">
    <source>
        <dbReference type="ARBA" id="ARBA00023004"/>
    </source>
</evidence>
<dbReference type="HOGENOM" id="CLU_015667_0_1_11"/>
<organism evidence="8 9">
    <name type="scientific">Dermacoccus nishinomiyaensis</name>
    <dbReference type="NCBI Taxonomy" id="1274"/>
    <lineage>
        <taxon>Bacteria</taxon>
        <taxon>Bacillati</taxon>
        <taxon>Actinomycetota</taxon>
        <taxon>Actinomycetes</taxon>
        <taxon>Micrococcales</taxon>
        <taxon>Dermacoccaceae</taxon>
        <taxon>Dermacoccus</taxon>
    </lineage>
</organism>
<keyword evidence="5" id="KW-0408">Iron</keyword>
<protein>
    <recommendedName>
        <fullName evidence="7">Nitrite/Sulfite reductase ferredoxin-like domain-containing protein</fullName>
    </recommendedName>
</protein>
<keyword evidence="4" id="KW-0560">Oxidoreductase</keyword>
<evidence type="ECO:0000256" key="3">
    <source>
        <dbReference type="ARBA" id="ARBA00022723"/>
    </source>
</evidence>
<evidence type="ECO:0000259" key="7">
    <source>
        <dbReference type="Pfam" id="PF03460"/>
    </source>
</evidence>
<keyword evidence="1" id="KW-0004">4Fe-4S</keyword>
<dbReference type="InterPro" id="IPR045854">
    <property type="entry name" value="NO2/SO3_Rdtase_4Fe4S_sf"/>
</dbReference>
<gene>
    <name evidence="8" type="ORF">HX89_07905</name>
</gene>
<evidence type="ECO:0000313" key="8">
    <source>
        <dbReference type="EMBL" id="AIF40878.1"/>
    </source>
</evidence>
<dbReference type="PANTHER" id="PTHR32439:SF9">
    <property type="entry name" value="BLR3264 PROTEIN"/>
    <property type="match status" value="1"/>
</dbReference>
<dbReference type="InterPro" id="IPR036136">
    <property type="entry name" value="Nit/Sulf_reduc_fer-like_dom_sf"/>
</dbReference>
<keyword evidence="2" id="KW-0349">Heme</keyword>
<dbReference type="Proteomes" id="UP000027986">
    <property type="component" value="Chromosome"/>
</dbReference>
<dbReference type="GeneID" id="41842284"/>
<proteinExistence type="predicted"/>
<dbReference type="EMBL" id="CP008889">
    <property type="protein sequence ID" value="AIF40878.1"/>
    <property type="molecule type" value="Genomic_DNA"/>
</dbReference>
<dbReference type="OrthoDB" id="105450at2"/>
<dbReference type="GO" id="GO:0016491">
    <property type="term" value="F:oxidoreductase activity"/>
    <property type="evidence" value="ECO:0007669"/>
    <property type="project" value="UniProtKB-KW"/>
</dbReference>
<accession>A0A075JLD3</accession>
<dbReference type="KEGG" id="dni:HX89_07905"/>
<dbReference type="Gene3D" id="3.30.413.10">
    <property type="entry name" value="Sulfite Reductase Hemoprotein, domain 1"/>
    <property type="match status" value="1"/>
</dbReference>
<dbReference type="RefSeq" id="WP_051805902.1">
    <property type="nucleotide sequence ID" value="NZ_CP008889.1"/>
</dbReference>
<dbReference type="AlphaFoldDB" id="A0A075JLD3"/>
<reference evidence="8 9" key="1">
    <citation type="submission" date="2014-07" db="EMBL/GenBank/DDBJ databases">
        <title>Genome Sequencing of Dermacoccus nishinomiyaensis.</title>
        <authorList>
            <person name="Hong K.W."/>
            <person name="Chan K.G."/>
        </authorList>
    </citation>
    <scope>NUCLEOTIDE SEQUENCE [LARGE SCALE GENOMIC DNA]</scope>
    <source>
        <strain evidence="8 9">M25</strain>
    </source>
</reference>
<sequence>MLLAVPVRDVDDRCPGVLRPFAAADGAIVRLRVAGGRVSSHDLVTVCDLAERFGQPFVQLTSRGNLQLRGLDEPLPGAFVDAVAALGMLPSATHERVRNIVAGPDASLDSLVGQLDSAILDAPSLASLSGRWIFALAAGDETLPAVPADVAFALGADDDGSRAGEMRVDQMRAGEVRVGGRSFACAAHQAAATLVAVAEDFVATTQHDDGRFWNVTDLPDDHPFFARLDKRVRAADMPRAEARPATGTAAATSKSRLEVHLPLGLLDAPAARALDEVTQDVVVTPERSIVVRTLRDGADLPSATRHLRGAGFVTEPGSARARFSACVGAPYCRRTDVSTLDLTRAAARIFDDGNRCDTALDDSRIGSVIAASTPEHASADDRRATVSAAPRVHVVGCERACGRPTGEHHLVVAPHNLTDILDPNGRS</sequence>
<evidence type="ECO:0000256" key="1">
    <source>
        <dbReference type="ARBA" id="ARBA00022485"/>
    </source>
</evidence>
<feature type="domain" description="Nitrite/Sulfite reductase ferredoxin-like" evidence="7">
    <location>
        <begin position="27"/>
        <end position="73"/>
    </location>
</feature>
<dbReference type="GO" id="GO:0046872">
    <property type="term" value="F:metal ion binding"/>
    <property type="evidence" value="ECO:0007669"/>
    <property type="project" value="UniProtKB-KW"/>
</dbReference>
<dbReference type="SUPFAM" id="SSF55124">
    <property type="entry name" value="Nitrite/Sulfite reductase N-terminal domain-like"/>
    <property type="match status" value="2"/>
</dbReference>
<keyword evidence="6" id="KW-0411">Iron-sulfur</keyword>
<keyword evidence="3" id="KW-0479">Metal-binding</keyword>
<dbReference type="InterPro" id="IPR005117">
    <property type="entry name" value="NiRdtase/SiRdtase_haem-b_fer"/>
</dbReference>
<keyword evidence="9" id="KW-1185">Reference proteome</keyword>
<dbReference type="GO" id="GO:0051539">
    <property type="term" value="F:4 iron, 4 sulfur cluster binding"/>
    <property type="evidence" value="ECO:0007669"/>
    <property type="project" value="UniProtKB-KW"/>
</dbReference>
<evidence type="ECO:0000256" key="6">
    <source>
        <dbReference type="ARBA" id="ARBA00023014"/>
    </source>
</evidence>
<dbReference type="InterPro" id="IPR051329">
    <property type="entry name" value="NIR_SIR_4Fe-4S"/>
</dbReference>
<dbReference type="Gene3D" id="3.90.480.10">
    <property type="entry name" value="Sulfite Reductase Hemoprotein,Domain 2"/>
    <property type="match status" value="1"/>
</dbReference>
<evidence type="ECO:0000256" key="2">
    <source>
        <dbReference type="ARBA" id="ARBA00022617"/>
    </source>
</evidence>
<dbReference type="eggNOG" id="COG0155">
    <property type="taxonomic scope" value="Bacteria"/>
</dbReference>
<dbReference type="PANTHER" id="PTHR32439">
    <property type="entry name" value="FERREDOXIN--NITRITE REDUCTASE, CHLOROPLASTIC"/>
    <property type="match status" value="1"/>
</dbReference>